<evidence type="ECO:0000256" key="1">
    <source>
        <dbReference type="SAM" id="MobiDB-lite"/>
    </source>
</evidence>
<feature type="region of interest" description="Disordered" evidence="1">
    <location>
        <begin position="401"/>
        <end position="421"/>
    </location>
</feature>
<dbReference type="Proteomes" id="UP001148838">
    <property type="component" value="Unassembled WGS sequence"/>
</dbReference>
<proteinExistence type="predicted"/>
<comment type="caution">
    <text evidence="2">The sequence shown here is derived from an EMBL/GenBank/DDBJ whole genome shotgun (WGS) entry which is preliminary data.</text>
</comment>
<sequence>MFRLRDNSRNVGACSDEPTTAAVTLFSLFFMLYGTSLDEGLRYQPDIALSEILLRILNRRLYSKMEEQLEEEQFGFRKGKGTRDAIGLLRTIGKRHMLHVGLKQHTYVKEKLILISFGFQTRVGSTSSAVILENFGDLNVNIKKKIAMLTLLVTDLITGKKTMIGDLKGHSLRCGYTSNNKVGDVTEEFVDSNTMNILYKMKQVNRINCIKNSRDFDALKSGTCIVHGMVILLEQQCSFGKTFSGGGKEYIFQNVLVSFRIKPAIDAFYNARSIVRHPPPTRYAKAPRSFTSVHIALIMSETILTIDTDRTFVITRDGCFVGENYISPIEIHSIGSEGKTVDSLCFPNISICAALRLLIPRFLNLLITVCEEPGKLDAALISLAVRKGSCRTVSNKRASSSNEEIRGRPGIGRFSTSPKFW</sequence>
<reference evidence="2 3" key="1">
    <citation type="journal article" date="2022" name="Allergy">
        <title>Genome assembly and annotation of Periplaneta americana reveal a comprehensive cockroach allergen profile.</title>
        <authorList>
            <person name="Wang L."/>
            <person name="Xiong Q."/>
            <person name="Saelim N."/>
            <person name="Wang L."/>
            <person name="Nong W."/>
            <person name="Wan A.T."/>
            <person name="Shi M."/>
            <person name="Liu X."/>
            <person name="Cao Q."/>
            <person name="Hui J.H.L."/>
            <person name="Sookrung N."/>
            <person name="Leung T.F."/>
            <person name="Tungtrongchitr A."/>
            <person name="Tsui S.K.W."/>
        </authorList>
    </citation>
    <scope>NUCLEOTIDE SEQUENCE [LARGE SCALE GENOMIC DNA]</scope>
    <source>
        <strain evidence="2">PWHHKU_190912</strain>
    </source>
</reference>
<evidence type="ECO:0008006" key="4">
    <source>
        <dbReference type="Google" id="ProtNLM"/>
    </source>
</evidence>
<protein>
    <recommendedName>
        <fullName evidence="4">Reverse transcriptase domain-containing protein</fullName>
    </recommendedName>
</protein>
<evidence type="ECO:0000313" key="3">
    <source>
        <dbReference type="Proteomes" id="UP001148838"/>
    </source>
</evidence>
<evidence type="ECO:0000313" key="2">
    <source>
        <dbReference type="EMBL" id="KAJ4436221.1"/>
    </source>
</evidence>
<organism evidence="2 3">
    <name type="scientific">Periplaneta americana</name>
    <name type="common">American cockroach</name>
    <name type="synonym">Blatta americana</name>
    <dbReference type="NCBI Taxonomy" id="6978"/>
    <lineage>
        <taxon>Eukaryota</taxon>
        <taxon>Metazoa</taxon>
        <taxon>Ecdysozoa</taxon>
        <taxon>Arthropoda</taxon>
        <taxon>Hexapoda</taxon>
        <taxon>Insecta</taxon>
        <taxon>Pterygota</taxon>
        <taxon>Neoptera</taxon>
        <taxon>Polyneoptera</taxon>
        <taxon>Dictyoptera</taxon>
        <taxon>Blattodea</taxon>
        <taxon>Blattoidea</taxon>
        <taxon>Blattidae</taxon>
        <taxon>Blattinae</taxon>
        <taxon>Periplaneta</taxon>
    </lineage>
</organism>
<gene>
    <name evidence="2" type="ORF">ANN_18851</name>
</gene>
<keyword evidence="3" id="KW-1185">Reference proteome</keyword>
<accession>A0ABQ8SR51</accession>
<dbReference type="EMBL" id="JAJSOF020000023">
    <property type="protein sequence ID" value="KAJ4436221.1"/>
    <property type="molecule type" value="Genomic_DNA"/>
</dbReference>
<name>A0ABQ8SR51_PERAM</name>